<name>D6TY36_KTERA</name>
<organism evidence="1 2">
    <name type="scientific">Ktedonobacter racemifer DSM 44963</name>
    <dbReference type="NCBI Taxonomy" id="485913"/>
    <lineage>
        <taxon>Bacteria</taxon>
        <taxon>Bacillati</taxon>
        <taxon>Chloroflexota</taxon>
        <taxon>Ktedonobacteria</taxon>
        <taxon>Ktedonobacterales</taxon>
        <taxon>Ktedonobacteraceae</taxon>
        <taxon>Ktedonobacter</taxon>
    </lineage>
</organism>
<accession>D6TY36</accession>
<dbReference type="Proteomes" id="UP000004508">
    <property type="component" value="Unassembled WGS sequence"/>
</dbReference>
<sequence>MQIAALQEGSASDEFAIYSWPERQLLQRYPVMPALDGWPVDMVLSPQDNLALCMFANEDDVSFEFIDITSQGVSQDLHLYKGAI</sequence>
<comment type="caution">
    <text evidence="1">The sequence shown here is derived from an EMBL/GenBank/DDBJ whole genome shotgun (WGS) entry which is preliminary data.</text>
</comment>
<reference evidence="1 2" key="1">
    <citation type="journal article" date="2011" name="Stand. Genomic Sci.">
        <title>Non-contiguous finished genome sequence and contextual data of the filamentous soil bacterium Ktedonobacter racemifer type strain (SOSP1-21).</title>
        <authorList>
            <person name="Chang Y.J."/>
            <person name="Land M."/>
            <person name="Hauser L."/>
            <person name="Chertkov O."/>
            <person name="Del Rio T.G."/>
            <person name="Nolan M."/>
            <person name="Copeland A."/>
            <person name="Tice H."/>
            <person name="Cheng J.F."/>
            <person name="Lucas S."/>
            <person name="Han C."/>
            <person name="Goodwin L."/>
            <person name="Pitluck S."/>
            <person name="Ivanova N."/>
            <person name="Ovchinikova G."/>
            <person name="Pati A."/>
            <person name="Chen A."/>
            <person name="Palaniappan K."/>
            <person name="Mavromatis K."/>
            <person name="Liolios K."/>
            <person name="Brettin T."/>
            <person name="Fiebig A."/>
            <person name="Rohde M."/>
            <person name="Abt B."/>
            <person name="Goker M."/>
            <person name="Detter J.C."/>
            <person name="Woyke T."/>
            <person name="Bristow J."/>
            <person name="Eisen J.A."/>
            <person name="Markowitz V."/>
            <person name="Hugenholtz P."/>
            <person name="Kyrpides N.C."/>
            <person name="Klenk H.P."/>
            <person name="Lapidus A."/>
        </authorList>
    </citation>
    <scope>NUCLEOTIDE SEQUENCE [LARGE SCALE GENOMIC DNA]</scope>
    <source>
        <strain evidence="2">DSM 44963</strain>
    </source>
</reference>
<dbReference type="InParanoid" id="D6TY36"/>
<gene>
    <name evidence="1" type="ORF">Krac_6169</name>
</gene>
<proteinExistence type="predicted"/>
<dbReference type="EMBL" id="ADVG01000003">
    <property type="protein sequence ID" value="EFH85032.1"/>
    <property type="molecule type" value="Genomic_DNA"/>
</dbReference>
<evidence type="ECO:0000313" key="2">
    <source>
        <dbReference type="Proteomes" id="UP000004508"/>
    </source>
</evidence>
<evidence type="ECO:0000313" key="1">
    <source>
        <dbReference type="EMBL" id="EFH85032.1"/>
    </source>
</evidence>
<protein>
    <submittedName>
        <fullName evidence="1">Uncharacterized protein</fullName>
    </submittedName>
</protein>
<keyword evidence="2" id="KW-1185">Reference proteome</keyword>
<dbReference type="AlphaFoldDB" id="D6TY36"/>
<dbReference type="RefSeq" id="WP_007917007.1">
    <property type="nucleotide sequence ID" value="NZ_ADVG01000003.1"/>
</dbReference>